<sequence>MLSACGSKNEEAGSAGKTVTLNTIFMKQAGYSEDAVNEATKEFMAQNPNIKVENTFVPYESLETKILTSNGNYDVALIDAPWTPKFVKAGILQDVTDKLSDTERQDIFEGALSAVEYENKLYGMPWLNDTKYLFYNKDMLAQAGITKVPATWDEVLEASRILKEKKIVEYPLVWSWKQAEALAVDYTSISESFGGHMIKDGQPNLNDPANINALKFMVDSLTEGLSNPNSREFLEEDVRGTFSSGKAAFALNWTYMFNLANDPKESQVAGKVGIALDPGTPQAVSAATNGGMGLSIPKGSKHPEEAWKFIQFMASKDFQKKYAKDALPIWKSLFEDQDVIATNPDLVNVSKEQYKYLVNRPQVPWYGELSTEMQVAVSKALLGEITPDQAMNGLQEKALKMAE</sequence>
<dbReference type="AlphaFoldDB" id="A0A0D5NRN8"/>
<dbReference type="Pfam" id="PF01547">
    <property type="entry name" value="SBP_bac_1"/>
    <property type="match status" value="1"/>
</dbReference>
<dbReference type="Proteomes" id="UP000032633">
    <property type="component" value="Chromosome"/>
</dbReference>
<evidence type="ECO:0000256" key="1">
    <source>
        <dbReference type="ARBA" id="ARBA00008520"/>
    </source>
</evidence>
<dbReference type="CDD" id="cd14750">
    <property type="entry name" value="PBP2_TMBP"/>
    <property type="match status" value="1"/>
</dbReference>
<evidence type="ECO:0000256" key="2">
    <source>
        <dbReference type="ARBA" id="ARBA00022448"/>
    </source>
</evidence>
<evidence type="ECO:0000313" key="4">
    <source>
        <dbReference type="EMBL" id="AJY77956.1"/>
    </source>
</evidence>
<evidence type="ECO:0000313" key="5">
    <source>
        <dbReference type="Proteomes" id="UP000032633"/>
    </source>
</evidence>
<evidence type="ECO:0000256" key="3">
    <source>
        <dbReference type="ARBA" id="ARBA00022729"/>
    </source>
</evidence>
<organism evidence="4 5">
    <name type="scientific">Paenibacillus beijingensis</name>
    <dbReference type="NCBI Taxonomy" id="1126833"/>
    <lineage>
        <taxon>Bacteria</taxon>
        <taxon>Bacillati</taxon>
        <taxon>Bacillota</taxon>
        <taxon>Bacilli</taxon>
        <taxon>Bacillales</taxon>
        <taxon>Paenibacillaceae</taxon>
        <taxon>Paenibacillus</taxon>
    </lineage>
</organism>
<protein>
    <submittedName>
        <fullName evidence="4">ABC transporter substrate-binding protein</fullName>
    </submittedName>
</protein>
<dbReference type="HOGENOM" id="CLU_031285_9_1_9"/>
<dbReference type="Gene3D" id="3.40.190.10">
    <property type="entry name" value="Periplasmic binding protein-like II"/>
    <property type="match status" value="2"/>
</dbReference>
<dbReference type="SUPFAM" id="SSF53850">
    <property type="entry name" value="Periplasmic binding protein-like II"/>
    <property type="match status" value="1"/>
</dbReference>
<dbReference type="PATRIC" id="fig|1126833.4.peg.5043"/>
<gene>
    <name evidence="4" type="ORF">VN24_22945</name>
</gene>
<comment type="similarity">
    <text evidence="1">Belongs to the bacterial solute-binding protein 1 family.</text>
</comment>
<keyword evidence="2" id="KW-0813">Transport</keyword>
<proteinExistence type="inferred from homology"/>
<name>A0A0D5NRN8_9BACL</name>
<dbReference type="KEGG" id="pbj:VN24_22945"/>
<reference evidence="5" key="2">
    <citation type="submission" date="2015-03" db="EMBL/GenBank/DDBJ databases">
        <title>Genome sequence of Paenibacillus beijingensis strain DSM 24997T.</title>
        <authorList>
            <person name="Kwak Y."/>
            <person name="Shin J.-H."/>
        </authorList>
    </citation>
    <scope>NUCLEOTIDE SEQUENCE [LARGE SCALE GENOMIC DNA]</scope>
    <source>
        <strain evidence="5">DSM 24997</strain>
    </source>
</reference>
<dbReference type="PANTHER" id="PTHR43649">
    <property type="entry name" value="ARABINOSE-BINDING PROTEIN-RELATED"/>
    <property type="match status" value="1"/>
</dbReference>
<dbReference type="PANTHER" id="PTHR43649:SF34">
    <property type="entry name" value="ABC TRANSPORTER PERIPLASMIC-BINDING PROTEIN YCJN-RELATED"/>
    <property type="match status" value="1"/>
</dbReference>
<dbReference type="InterPro" id="IPR006059">
    <property type="entry name" value="SBP"/>
</dbReference>
<dbReference type="STRING" id="1126833.VN24_22945"/>
<dbReference type="InterPro" id="IPR050490">
    <property type="entry name" value="Bact_solute-bd_prot1"/>
</dbReference>
<dbReference type="EMBL" id="CP011058">
    <property type="protein sequence ID" value="AJY77956.1"/>
    <property type="molecule type" value="Genomic_DNA"/>
</dbReference>
<keyword evidence="5" id="KW-1185">Reference proteome</keyword>
<reference evidence="4 5" key="1">
    <citation type="journal article" date="2015" name="J. Biotechnol.">
        <title>Complete genome sequence of Paenibacillus beijingensis 7188(T) (=DSM 24997(T)), a novel rhizobacterium from jujube garden soil.</title>
        <authorList>
            <person name="Kwak Y."/>
            <person name="Shin J.H."/>
        </authorList>
    </citation>
    <scope>NUCLEOTIDE SEQUENCE [LARGE SCALE GENOMIC DNA]</scope>
    <source>
        <strain evidence="4 5">DSM 24997</strain>
    </source>
</reference>
<accession>A0A0D5NRN8</accession>
<keyword evidence="3" id="KW-0732">Signal</keyword>